<proteinExistence type="predicted"/>
<dbReference type="InterPro" id="IPR049945">
    <property type="entry name" value="AAA_22"/>
</dbReference>
<dbReference type="Pfam" id="PF13401">
    <property type="entry name" value="AAA_22"/>
    <property type="match status" value="1"/>
</dbReference>
<reference evidence="3 4" key="1">
    <citation type="submission" date="2017-04" db="EMBL/GenBank/DDBJ databases">
        <title>Complete genome sequences of Rhizobium genomic linages associated to common bean (phaseolus vulgaris).</title>
        <authorList>
            <person name="Santamaria R.I."/>
            <person name="Bustos P."/>
            <person name="Perez-Carrascal O."/>
            <person name="Martinez-Flores I."/>
            <person name="Juarez S."/>
            <person name="Lozano L."/>
            <person name="Miranda F."/>
            <person name="Vinuesa P."/>
            <person name="Martinez-Romero E."/>
            <person name="Cevallos M.A."/>
            <person name="Romero D."/>
            <person name="Davila G."/>
            <person name="Gonzalez V."/>
        </authorList>
    </citation>
    <scope>NUCLEOTIDE SEQUENCE [LARGE SCALE GENOMIC DNA]</scope>
    <source>
        <strain evidence="3 4">NXC12</strain>
        <plasmid evidence="4">pretnxc12e</plasmid>
    </source>
</reference>
<dbReference type="EMBL" id="CP020911">
    <property type="protein sequence ID" value="ARQ13721.1"/>
    <property type="molecule type" value="Genomic_DNA"/>
</dbReference>
<gene>
    <name evidence="3" type="ORF">NXC12_PE00119</name>
</gene>
<feature type="domain" description="ORC1/DEAH AAA+ ATPase" evidence="2">
    <location>
        <begin position="241"/>
        <end position="364"/>
    </location>
</feature>
<protein>
    <recommendedName>
        <fullName evidence="2">ORC1/DEAH AAA+ ATPase domain-containing protein</fullName>
    </recommendedName>
</protein>
<dbReference type="RefSeq" id="WP_244920135.1">
    <property type="nucleotide sequence ID" value="NZ_CP020911.1"/>
</dbReference>
<keyword evidence="3" id="KW-0614">Plasmid</keyword>
<accession>A0AAN1ENM0</accession>
<feature type="compositionally biased region" description="Basic and acidic residues" evidence="1">
    <location>
        <begin position="910"/>
        <end position="925"/>
    </location>
</feature>
<evidence type="ECO:0000313" key="3">
    <source>
        <dbReference type="EMBL" id="ARQ13721.1"/>
    </source>
</evidence>
<evidence type="ECO:0000313" key="4">
    <source>
        <dbReference type="Proteomes" id="UP000194159"/>
    </source>
</evidence>
<feature type="compositionally biased region" description="Basic and acidic residues" evidence="1">
    <location>
        <begin position="883"/>
        <end position="894"/>
    </location>
</feature>
<sequence length="925" mass="102133">MANEKSIETFNLDSRQLARIEAVHRGFLYQHLYAMACLFQADAAGVTHIVVENDEDVELVFSDKRIYVQIKTRASRVVFSDIDGAVSRFDAIRMEHTEGRRSGTAEFVIVSNSAPGPELTDRLKSEAWPSDVALLWPNNWSAQEQALPAPWNSVSEGFAACRAAASSLPFSILAPETLVWKLAGRIMAAAAGIEPNPNHTFFVQELPGLFEQLVIQLQDFPAPPLRYRPQDKEPPLVTEHRVRLVTGFSGAGKTSWVSQTALHTSDRLAYYDVADISGPALASAVARELAARLFGKTSGKLGEILLPGATGTEILFAIGRHLAESNLTATLVLDNAHRVPATDLVSLIQASTHLHFVLLAQPNAAVARIEATLGVQAEPLLGWTNETAAAEGSSLGSRGDYSTYERLLKLTGGLPLYTQNALKIAADNYDGEVIRLCTALEERTHIVETAQELILAEVFEGYGDDERRVVAALSVSDVPLNQSEASDVLKATFALEKSAAAAAFRRLRLTGAIQIFGVDRFKVHDAMRPLGRAHLDSCGADAVKKAQEAIRDLLMMALPRDHDRQRVFLLLRMFVALGNIKPLVEMATDEIFHELGYMEEITEYLNQVAASDEIPAEDRFWALDGLVFAHFKDGDDADIRAKLERMDELVRRNGLGLSERLAVGMKRMIFAARAKDIVAVRATMADLSRVLPQTPQHLRVAKYNYAHALFELGFMDECVTATLDLIVEYYDLLGLRLGDVMGNNPDKIFPLLTGDESHTDDLKHLADALDLQAKAIKATGNHPGLAHVHALKFYSMAHSLDSFVRVGQELVDDFVERHDYIGARDVIERNLMPTILGLKLAGRVIPVRSQYAVVLAYCGAFDEAEAEMARLLPYESGLEPRGQKELQNQRDLIAELKQNPPPPQWQMPQRIRDQLDRNRGEISAP</sequence>
<feature type="region of interest" description="Disordered" evidence="1">
    <location>
        <begin position="883"/>
        <end position="925"/>
    </location>
</feature>
<dbReference type="SUPFAM" id="SSF52540">
    <property type="entry name" value="P-loop containing nucleoside triphosphate hydrolases"/>
    <property type="match status" value="1"/>
</dbReference>
<dbReference type="InterPro" id="IPR027417">
    <property type="entry name" value="P-loop_NTPase"/>
</dbReference>
<dbReference type="GO" id="GO:0016887">
    <property type="term" value="F:ATP hydrolysis activity"/>
    <property type="evidence" value="ECO:0007669"/>
    <property type="project" value="InterPro"/>
</dbReference>
<dbReference type="AlphaFoldDB" id="A0AAN1ENM0"/>
<name>A0AAN1ENM0_RHIET</name>
<geneLocation type="plasmid" evidence="4">
    <name>pretnxc12e</name>
</geneLocation>
<evidence type="ECO:0000256" key="1">
    <source>
        <dbReference type="SAM" id="MobiDB-lite"/>
    </source>
</evidence>
<evidence type="ECO:0000259" key="2">
    <source>
        <dbReference type="Pfam" id="PF13401"/>
    </source>
</evidence>
<dbReference type="Proteomes" id="UP000194159">
    <property type="component" value="Plasmid pRetNXC12e"/>
</dbReference>
<organism evidence="3 4">
    <name type="scientific">Rhizobium etli</name>
    <dbReference type="NCBI Taxonomy" id="29449"/>
    <lineage>
        <taxon>Bacteria</taxon>
        <taxon>Pseudomonadati</taxon>
        <taxon>Pseudomonadota</taxon>
        <taxon>Alphaproteobacteria</taxon>
        <taxon>Hyphomicrobiales</taxon>
        <taxon>Rhizobiaceae</taxon>
        <taxon>Rhizobium/Agrobacterium group</taxon>
        <taxon>Rhizobium</taxon>
    </lineage>
</organism>